<dbReference type="InterPro" id="IPR017853">
    <property type="entry name" value="GH"/>
</dbReference>
<dbReference type="InterPro" id="IPR006047">
    <property type="entry name" value="GH13_cat_dom"/>
</dbReference>
<dbReference type="Gene3D" id="3.20.20.80">
    <property type="entry name" value="Glycosidases"/>
    <property type="match status" value="1"/>
</dbReference>
<dbReference type="AlphaFoldDB" id="A0A2R4SY91"/>
<dbReference type="CDD" id="cd11332">
    <property type="entry name" value="AmyAc_OligoGlu_TS"/>
    <property type="match status" value="1"/>
</dbReference>
<evidence type="ECO:0000256" key="2">
    <source>
        <dbReference type="SAM" id="MobiDB-lite"/>
    </source>
</evidence>
<accession>A0A2R4SY91</accession>
<dbReference type="InterPro" id="IPR045857">
    <property type="entry name" value="O16G_dom_2"/>
</dbReference>
<dbReference type="SUPFAM" id="SSF51445">
    <property type="entry name" value="(Trans)glycosidases"/>
    <property type="match status" value="1"/>
</dbReference>
<keyword evidence="5" id="KW-1185">Reference proteome</keyword>
<gene>
    <name evidence="4" type="ORF">SLUN_06205</name>
</gene>
<dbReference type="Proteomes" id="UP000244201">
    <property type="component" value="Chromosome"/>
</dbReference>
<protein>
    <submittedName>
        <fullName evidence="4">Alpha-glucosidase</fullName>
    </submittedName>
</protein>
<evidence type="ECO:0000259" key="3">
    <source>
        <dbReference type="SMART" id="SM00642"/>
    </source>
</evidence>
<evidence type="ECO:0000256" key="1">
    <source>
        <dbReference type="ARBA" id="ARBA00008061"/>
    </source>
</evidence>
<dbReference type="EMBL" id="CP026304">
    <property type="protein sequence ID" value="AVZ71843.1"/>
    <property type="molecule type" value="Genomic_DNA"/>
</dbReference>
<feature type="region of interest" description="Disordered" evidence="2">
    <location>
        <begin position="1"/>
        <end position="32"/>
    </location>
</feature>
<name>A0A2R4SY91_9ACTN</name>
<dbReference type="GO" id="GO:0009313">
    <property type="term" value="P:oligosaccharide catabolic process"/>
    <property type="evidence" value="ECO:0007669"/>
    <property type="project" value="TreeGrafter"/>
</dbReference>
<dbReference type="KEGG" id="slk:SLUN_06205"/>
<reference evidence="4 5" key="1">
    <citation type="submission" date="2018-01" db="EMBL/GenBank/DDBJ databases">
        <title>Complete genome sequence of Streptomyces lunaelactis MM109T, a Ferroverdin A producer isolated from cave moonmilk deposits.</title>
        <authorList>
            <person name="Naome A."/>
            <person name="Martinet L."/>
            <person name="Maciejewska M."/>
            <person name="Anderssen S."/>
            <person name="Adam D."/>
            <person name="Tenconi E."/>
            <person name="Deflandre B."/>
            <person name="Arguelles-Arias A."/>
            <person name="Calusinska M."/>
            <person name="Copieters W."/>
            <person name="Karim L."/>
            <person name="Hanikenne M."/>
            <person name="Baurain D."/>
            <person name="van Wezel G."/>
            <person name="Smargiasso N."/>
            <person name="de Pauw E."/>
            <person name="Delfosse P."/>
            <person name="Rigali S."/>
        </authorList>
    </citation>
    <scope>NUCLEOTIDE SEQUENCE [LARGE SCALE GENOMIC DNA]</scope>
    <source>
        <strain evidence="4 5">MM109</strain>
    </source>
</reference>
<proteinExistence type="inferred from homology"/>
<dbReference type="SMART" id="SM00642">
    <property type="entry name" value="Aamy"/>
    <property type="match status" value="1"/>
</dbReference>
<sequence>MRSGESWRKPRSQSSPELPQKRPPGKPLRTWRRSSRLRRGTRLADPWWRSAVVYQVYPRSFCDADARGEGNLPGVRSRLPYLMDLGVDAIWLNPFYPSPMHDGGYDVADYCDVDPRFGTLRDFDALVADAMALGIRVIIDIVPNHCSSRHPWFEEALSSGPGSNARERFIFRDTPNNWQSHFDGPAWTRTPDGQYYLHLFDSTQPDFNWRHPDVVAMFERVLRFWLDRGVAAVRVDMANTLFKDSELPDRLADSRLVPYYNRPELHDLYRSWRGILDSYPADVYPGPRGAIAEIWFDDPDSARPYLADGGLPQTFNFRLMLVPWAAAELRAVIDEARQLVADSGGSMPWVLGNHDITRMVSRLGIDQALIRHPTEALRRGTVEPDKVLGTRRARAAALLILALPGTAYLYQGDELGLPEHLAIPVERRDDPTFHRTGGAAVGRDGCRVPLPWSGDAPPYGFANQPVRTWLPQPLDWAALTVATELSEVDSVLNLYRSALRLRRQHPALGDGEMRWLDAGADTLAFTREPGFGFVANFGDRPVMMPAGSHVILASGPLYGALLPADTAVWLKFQ</sequence>
<dbReference type="GO" id="GO:0004556">
    <property type="term" value="F:alpha-amylase activity"/>
    <property type="evidence" value="ECO:0007669"/>
    <property type="project" value="TreeGrafter"/>
</dbReference>
<dbReference type="Gene3D" id="3.90.400.10">
    <property type="entry name" value="Oligo-1,6-glucosidase, Domain 2"/>
    <property type="match status" value="1"/>
</dbReference>
<evidence type="ECO:0000313" key="4">
    <source>
        <dbReference type="EMBL" id="AVZ71843.1"/>
    </source>
</evidence>
<dbReference type="PANTHER" id="PTHR10357:SF179">
    <property type="entry name" value="NEUTRAL AND BASIC AMINO ACID TRANSPORT PROTEIN RBAT"/>
    <property type="match status" value="1"/>
</dbReference>
<dbReference type="Pfam" id="PF00128">
    <property type="entry name" value="Alpha-amylase"/>
    <property type="match status" value="1"/>
</dbReference>
<dbReference type="OrthoDB" id="9043248at2"/>
<comment type="similarity">
    <text evidence="1">Belongs to the glycosyl hydrolase 13 family.</text>
</comment>
<evidence type="ECO:0000313" key="5">
    <source>
        <dbReference type="Proteomes" id="UP000244201"/>
    </source>
</evidence>
<dbReference type="PANTHER" id="PTHR10357">
    <property type="entry name" value="ALPHA-AMYLASE FAMILY MEMBER"/>
    <property type="match status" value="1"/>
</dbReference>
<organism evidence="4 5">
    <name type="scientific">Streptomyces lunaelactis</name>
    <dbReference type="NCBI Taxonomy" id="1535768"/>
    <lineage>
        <taxon>Bacteria</taxon>
        <taxon>Bacillati</taxon>
        <taxon>Actinomycetota</taxon>
        <taxon>Actinomycetes</taxon>
        <taxon>Kitasatosporales</taxon>
        <taxon>Streptomycetaceae</taxon>
        <taxon>Streptomyces</taxon>
    </lineage>
</organism>
<feature type="domain" description="Glycosyl hydrolase family 13 catalytic" evidence="3">
    <location>
        <begin position="55"/>
        <end position="447"/>
    </location>
</feature>